<reference evidence="3 5" key="2">
    <citation type="journal article" date="2016" name="Front. Microbiol.">
        <title>Industrial Acetogenic Biocatalysts: A Comparative Metabolic and Genomic Analysis.</title>
        <authorList>
            <person name="Bengelsdorf F."/>
            <person name="Poehlein A."/>
            <person name="Sonja S."/>
            <person name="Erz C."/>
            <person name="Hummel T."/>
            <person name="Hoffmeister S."/>
            <person name="Daniel R."/>
            <person name="Durre P."/>
        </authorList>
    </citation>
    <scope>NUCLEOTIDE SEQUENCE [LARGE SCALE GENOMIC DNA]</scope>
    <source>
        <strain evidence="3 5">PTA-10522</strain>
    </source>
</reference>
<gene>
    <name evidence="3" type="ORF">CLCOS_31710</name>
    <name evidence="2" type="ORF">WX73_00663</name>
</gene>
<name>A0A162NFC9_9CLOT</name>
<dbReference type="Proteomes" id="UP000093694">
    <property type="component" value="Unassembled WGS sequence"/>
</dbReference>
<accession>A0A162NFC9</accession>
<sequence>MYKTINNLLSFFTIIVCIGFGMPFMGLLKGRRGTDSLFHYNKTMYFRVSLIGIVIAILFIVICIVLKKKIRAMECKIKYLPSYTAPVVKYTLFKSKYSVVFSIDGKKYRHKFEAIGVKKVYDFKQGSYVRYRIYKDEIIPEKFYLAIPKYEKGIKNKWTYLSKNQYRKQC</sequence>
<dbReference type="PATRIC" id="fig|1705578.3.peg.1048"/>
<reference evidence="2 4" key="1">
    <citation type="journal article" date="2015" name="Biotechnol. Bioeng.">
        <title>Genome sequence and phenotypic characterization of Caulobacter segnis.</title>
        <authorList>
            <person name="Patel S."/>
            <person name="Fletcher B."/>
            <person name="Scott D.C."/>
            <person name="Ely B."/>
        </authorList>
    </citation>
    <scope>NUCLEOTIDE SEQUENCE [LARGE SCALE GENOMIC DNA]</scope>
    <source>
        <strain evidence="2 4">PS02</strain>
    </source>
</reference>
<dbReference type="EMBL" id="LROR01000061">
    <property type="protein sequence ID" value="OBR92176.1"/>
    <property type="molecule type" value="Genomic_DNA"/>
</dbReference>
<organism evidence="2 4">
    <name type="scientific">Clostridium coskatii</name>
    <dbReference type="NCBI Taxonomy" id="1705578"/>
    <lineage>
        <taxon>Bacteria</taxon>
        <taxon>Bacillati</taxon>
        <taxon>Bacillota</taxon>
        <taxon>Clostridia</taxon>
        <taxon>Eubacteriales</taxon>
        <taxon>Clostridiaceae</taxon>
        <taxon>Clostridium</taxon>
    </lineage>
</organism>
<keyword evidence="1" id="KW-1133">Transmembrane helix</keyword>
<keyword evidence="5" id="KW-1185">Reference proteome</keyword>
<keyword evidence="1" id="KW-0472">Membrane</keyword>
<evidence type="ECO:0000313" key="4">
    <source>
        <dbReference type="Proteomes" id="UP000077384"/>
    </source>
</evidence>
<evidence type="ECO:0000256" key="1">
    <source>
        <dbReference type="SAM" id="Phobius"/>
    </source>
</evidence>
<dbReference type="EMBL" id="LITQ01000017">
    <property type="protein sequence ID" value="OAA92779.1"/>
    <property type="molecule type" value="Genomic_DNA"/>
</dbReference>
<feature type="transmembrane region" description="Helical" evidence="1">
    <location>
        <begin position="45"/>
        <end position="66"/>
    </location>
</feature>
<evidence type="ECO:0000313" key="3">
    <source>
        <dbReference type="EMBL" id="OBR92176.1"/>
    </source>
</evidence>
<proteinExistence type="predicted"/>
<feature type="transmembrane region" description="Helical" evidence="1">
    <location>
        <begin position="7"/>
        <end position="25"/>
    </location>
</feature>
<keyword evidence="1" id="KW-0812">Transmembrane</keyword>
<dbReference type="AlphaFoldDB" id="A0A162NFC9"/>
<dbReference type="RefSeq" id="WP_013237257.1">
    <property type="nucleotide sequence ID" value="NZ_LITQ01000017.1"/>
</dbReference>
<protein>
    <submittedName>
        <fullName evidence="2">Uncharacterized protein</fullName>
    </submittedName>
</protein>
<dbReference type="Proteomes" id="UP000077384">
    <property type="component" value="Unassembled WGS sequence"/>
</dbReference>
<evidence type="ECO:0000313" key="2">
    <source>
        <dbReference type="EMBL" id="OAA92779.1"/>
    </source>
</evidence>
<comment type="caution">
    <text evidence="2">The sequence shown here is derived from an EMBL/GenBank/DDBJ whole genome shotgun (WGS) entry which is preliminary data.</text>
</comment>
<evidence type="ECO:0000313" key="5">
    <source>
        <dbReference type="Proteomes" id="UP000093694"/>
    </source>
</evidence>